<feature type="region of interest" description="Disordered" evidence="1">
    <location>
        <begin position="168"/>
        <end position="198"/>
    </location>
</feature>
<dbReference type="EMBL" id="QPFP01000031">
    <property type="protein sequence ID" value="TEB28686.1"/>
    <property type="molecule type" value="Genomic_DNA"/>
</dbReference>
<organism evidence="2 3">
    <name type="scientific">Coprinellus micaceus</name>
    <name type="common">Glistening ink-cap mushroom</name>
    <name type="synonym">Coprinus micaceus</name>
    <dbReference type="NCBI Taxonomy" id="71717"/>
    <lineage>
        <taxon>Eukaryota</taxon>
        <taxon>Fungi</taxon>
        <taxon>Dikarya</taxon>
        <taxon>Basidiomycota</taxon>
        <taxon>Agaricomycotina</taxon>
        <taxon>Agaricomycetes</taxon>
        <taxon>Agaricomycetidae</taxon>
        <taxon>Agaricales</taxon>
        <taxon>Agaricineae</taxon>
        <taxon>Psathyrellaceae</taxon>
        <taxon>Coprinellus</taxon>
    </lineage>
</organism>
<protein>
    <submittedName>
        <fullName evidence="2">Uncharacterized protein</fullName>
    </submittedName>
</protein>
<dbReference type="Proteomes" id="UP000298030">
    <property type="component" value="Unassembled WGS sequence"/>
</dbReference>
<evidence type="ECO:0000313" key="2">
    <source>
        <dbReference type="EMBL" id="TEB28686.1"/>
    </source>
</evidence>
<evidence type="ECO:0000256" key="1">
    <source>
        <dbReference type="SAM" id="MobiDB-lite"/>
    </source>
</evidence>
<feature type="compositionally biased region" description="Basic residues" evidence="1">
    <location>
        <begin position="218"/>
        <end position="228"/>
    </location>
</feature>
<evidence type="ECO:0000313" key="3">
    <source>
        <dbReference type="Proteomes" id="UP000298030"/>
    </source>
</evidence>
<sequence length="236" mass="25107">MRSLCPTTSRPFLRPHIPTITFTPISLPSLSLATSHLARGPTQRKTRLTFDGTSLSSGASFERTFATGSSSGCVPGTRHAFVDADVSASLPAKLVVAQDGPDIPPPSGPTPSSSLIPLLRFPNVPTTQGKLDSTTHSPIARSLTHILTFHAGSWPLTHPVDPSISPPLEPTARALLSPLPRSPLPMSPSPSHLAPAADSAHEHVGCGFGMVRGQRGWRSARRRRRRGTTRSLDECT</sequence>
<dbReference type="AlphaFoldDB" id="A0A4Y7T3E4"/>
<proteinExistence type="predicted"/>
<comment type="caution">
    <text evidence="2">The sequence shown here is derived from an EMBL/GenBank/DDBJ whole genome shotgun (WGS) entry which is preliminary data.</text>
</comment>
<reference evidence="2 3" key="1">
    <citation type="journal article" date="2019" name="Nat. Ecol. Evol.">
        <title>Megaphylogeny resolves global patterns of mushroom evolution.</title>
        <authorList>
            <person name="Varga T."/>
            <person name="Krizsan K."/>
            <person name="Foldi C."/>
            <person name="Dima B."/>
            <person name="Sanchez-Garcia M."/>
            <person name="Sanchez-Ramirez S."/>
            <person name="Szollosi G.J."/>
            <person name="Szarkandi J.G."/>
            <person name="Papp V."/>
            <person name="Albert L."/>
            <person name="Andreopoulos W."/>
            <person name="Angelini C."/>
            <person name="Antonin V."/>
            <person name="Barry K.W."/>
            <person name="Bougher N.L."/>
            <person name="Buchanan P."/>
            <person name="Buyck B."/>
            <person name="Bense V."/>
            <person name="Catcheside P."/>
            <person name="Chovatia M."/>
            <person name="Cooper J."/>
            <person name="Damon W."/>
            <person name="Desjardin D."/>
            <person name="Finy P."/>
            <person name="Geml J."/>
            <person name="Haridas S."/>
            <person name="Hughes K."/>
            <person name="Justo A."/>
            <person name="Karasinski D."/>
            <person name="Kautmanova I."/>
            <person name="Kiss B."/>
            <person name="Kocsube S."/>
            <person name="Kotiranta H."/>
            <person name="LaButti K.M."/>
            <person name="Lechner B.E."/>
            <person name="Liimatainen K."/>
            <person name="Lipzen A."/>
            <person name="Lukacs Z."/>
            <person name="Mihaltcheva S."/>
            <person name="Morgado L.N."/>
            <person name="Niskanen T."/>
            <person name="Noordeloos M.E."/>
            <person name="Ohm R.A."/>
            <person name="Ortiz-Santana B."/>
            <person name="Ovrebo C."/>
            <person name="Racz N."/>
            <person name="Riley R."/>
            <person name="Savchenko A."/>
            <person name="Shiryaev A."/>
            <person name="Soop K."/>
            <person name="Spirin V."/>
            <person name="Szebenyi C."/>
            <person name="Tomsovsky M."/>
            <person name="Tulloss R.E."/>
            <person name="Uehling J."/>
            <person name="Grigoriev I.V."/>
            <person name="Vagvolgyi C."/>
            <person name="Papp T."/>
            <person name="Martin F.M."/>
            <person name="Miettinen O."/>
            <person name="Hibbett D.S."/>
            <person name="Nagy L.G."/>
        </authorList>
    </citation>
    <scope>NUCLEOTIDE SEQUENCE [LARGE SCALE GENOMIC DNA]</scope>
    <source>
        <strain evidence="2 3">FP101781</strain>
    </source>
</reference>
<keyword evidence="3" id="KW-1185">Reference proteome</keyword>
<feature type="region of interest" description="Disordered" evidence="1">
    <location>
        <begin position="214"/>
        <end position="236"/>
    </location>
</feature>
<name>A0A4Y7T3E4_COPMI</name>
<gene>
    <name evidence="2" type="ORF">FA13DRAFT_777569</name>
</gene>
<feature type="compositionally biased region" description="Low complexity" evidence="1">
    <location>
        <begin position="189"/>
        <end position="198"/>
    </location>
</feature>
<accession>A0A4Y7T3E4</accession>